<dbReference type="PANTHER" id="PTHR37017">
    <property type="entry name" value="AB HYDROLASE-1 DOMAIN-CONTAINING PROTEIN-RELATED"/>
    <property type="match status" value="1"/>
</dbReference>
<evidence type="ECO:0000313" key="3">
    <source>
        <dbReference type="Proteomes" id="UP001500979"/>
    </source>
</evidence>
<evidence type="ECO:0000259" key="1">
    <source>
        <dbReference type="Pfam" id="PF12697"/>
    </source>
</evidence>
<proteinExistence type="predicted"/>
<dbReference type="EMBL" id="BAAAUX010000013">
    <property type="protein sequence ID" value="GAA2791775.1"/>
    <property type="molecule type" value="Genomic_DNA"/>
</dbReference>
<name>A0ABN3VCH7_9PSEU</name>
<keyword evidence="3" id="KW-1185">Reference proteome</keyword>
<dbReference type="Pfam" id="PF12697">
    <property type="entry name" value="Abhydrolase_6"/>
    <property type="match status" value="1"/>
</dbReference>
<comment type="caution">
    <text evidence="2">The sequence shown here is derived from an EMBL/GenBank/DDBJ whole genome shotgun (WGS) entry which is preliminary data.</text>
</comment>
<dbReference type="InterPro" id="IPR052897">
    <property type="entry name" value="Sec-Metab_Biosynth_Hydrolase"/>
</dbReference>
<dbReference type="SUPFAM" id="SSF53474">
    <property type="entry name" value="alpha/beta-Hydrolases"/>
    <property type="match status" value="1"/>
</dbReference>
<organism evidence="2 3">
    <name type="scientific">Saccharopolyspora taberi</name>
    <dbReference type="NCBI Taxonomy" id="60895"/>
    <lineage>
        <taxon>Bacteria</taxon>
        <taxon>Bacillati</taxon>
        <taxon>Actinomycetota</taxon>
        <taxon>Actinomycetes</taxon>
        <taxon>Pseudonocardiales</taxon>
        <taxon>Pseudonocardiaceae</taxon>
        <taxon>Saccharopolyspora</taxon>
    </lineage>
</organism>
<dbReference type="Gene3D" id="3.40.50.1820">
    <property type="entry name" value="alpha/beta hydrolase"/>
    <property type="match status" value="1"/>
</dbReference>
<gene>
    <name evidence="2" type="ORF">GCM10010470_28240</name>
</gene>
<dbReference type="InterPro" id="IPR029058">
    <property type="entry name" value="AB_hydrolase_fold"/>
</dbReference>
<keyword evidence="2" id="KW-0378">Hydrolase</keyword>
<accession>A0ABN3VCH7</accession>
<dbReference type="InterPro" id="IPR000073">
    <property type="entry name" value="AB_hydrolase_1"/>
</dbReference>
<sequence length="271" mass="28807">MHGSNSNSFGWAALQRELTLRGHRVVAVDLPGHGFGATFPVSYQAPQDPTGLAGSPSGMARVTAAEAVEHVIGVVRRAAELGPVTLVGHSRGGVTVTGVANEVPELLHRIVYISAWCCVDLPLPEYLAAPENASSVLHSTGGALVAEPAALGALRLNWRTADPDLLATLKTAMLAEGTDDEFRAFLNTLEPDEGLDVGDAQAKAETWGRVRRTYVRLTGDRSLPIELQDRFIEEADALTPDNPFDVHSLDSSHVGFLIHPEQAADVLAGLD</sequence>
<feature type="domain" description="AB hydrolase-1" evidence="1">
    <location>
        <begin position="2"/>
        <end position="265"/>
    </location>
</feature>
<protein>
    <submittedName>
        <fullName evidence="2">Alpha/beta hydrolase</fullName>
    </submittedName>
</protein>
<dbReference type="GO" id="GO:0016787">
    <property type="term" value="F:hydrolase activity"/>
    <property type="evidence" value="ECO:0007669"/>
    <property type="project" value="UniProtKB-KW"/>
</dbReference>
<dbReference type="Proteomes" id="UP001500979">
    <property type="component" value="Unassembled WGS sequence"/>
</dbReference>
<reference evidence="2 3" key="1">
    <citation type="journal article" date="2019" name="Int. J. Syst. Evol. Microbiol.">
        <title>The Global Catalogue of Microorganisms (GCM) 10K type strain sequencing project: providing services to taxonomists for standard genome sequencing and annotation.</title>
        <authorList>
            <consortium name="The Broad Institute Genomics Platform"/>
            <consortium name="The Broad Institute Genome Sequencing Center for Infectious Disease"/>
            <person name="Wu L."/>
            <person name="Ma J."/>
        </authorList>
    </citation>
    <scope>NUCLEOTIDE SEQUENCE [LARGE SCALE GENOMIC DNA]</scope>
    <source>
        <strain evidence="2 3">JCM 9383</strain>
    </source>
</reference>
<evidence type="ECO:0000313" key="2">
    <source>
        <dbReference type="EMBL" id="GAA2791775.1"/>
    </source>
</evidence>
<dbReference type="PANTHER" id="PTHR37017:SF11">
    <property type="entry name" value="ESTERASE_LIPASE_THIOESTERASE DOMAIN-CONTAINING PROTEIN"/>
    <property type="match status" value="1"/>
</dbReference>